<name>A0A2K8PGS5_STRLA</name>
<reference evidence="1 2" key="1">
    <citation type="submission" date="2017-11" db="EMBL/GenBank/DDBJ databases">
        <title>Complete genome sequence of Streptomyces lavendulae subsp. lavendulae CCM 3239 (formerly 'Streptomyces aureofaciens CCM 3239'), the producer of the angucycline-type antibiotic auricin.</title>
        <authorList>
            <person name="Busche T."/>
            <person name="Novakova R."/>
            <person name="Al'Dilaimi A."/>
            <person name="Homerova D."/>
            <person name="Feckova L."/>
            <person name="Rezuchova B."/>
            <person name="Mingyar E."/>
            <person name="Csolleiova D."/>
            <person name="Bekeova C."/>
            <person name="Winkler A."/>
            <person name="Sevcikova B."/>
            <person name="Kalinowski J."/>
            <person name="Kormanec J."/>
            <person name="Ruckert C."/>
        </authorList>
    </citation>
    <scope>NUCLEOTIDE SEQUENCE [LARGE SCALE GENOMIC DNA]</scope>
    <source>
        <strain evidence="1 2">CCM 3239</strain>
    </source>
</reference>
<dbReference type="EMBL" id="CP024985">
    <property type="protein sequence ID" value="ATZ25934.1"/>
    <property type="molecule type" value="Genomic_DNA"/>
</dbReference>
<keyword evidence="2" id="KW-1185">Reference proteome</keyword>
<dbReference type="Proteomes" id="UP000231791">
    <property type="component" value="Chromosome"/>
</dbReference>
<dbReference type="RefSeq" id="WP_030228575.1">
    <property type="nucleotide sequence ID" value="NZ_CP024985.1"/>
</dbReference>
<accession>A0A2K8PGS5</accession>
<organism evidence="1 2">
    <name type="scientific">Streptomyces lavendulae subsp. lavendulae</name>
    <dbReference type="NCBI Taxonomy" id="58340"/>
    <lineage>
        <taxon>Bacteria</taxon>
        <taxon>Bacillati</taxon>
        <taxon>Actinomycetota</taxon>
        <taxon>Actinomycetes</taxon>
        <taxon>Kitasatosporales</taxon>
        <taxon>Streptomycetaceae</taxon>
        <taxon>Streptomyces</taxon>
    </lineage>
</organism>
<dbReference type="SUPFAM" id="SSF81340">
    <property type="entry name" value="Clc chloride channel"/>
    <property type="match status" value="1"/>
</dbReference>
<evidence type="ECO:0000313" key="2">
    <source>
        <dbReference type="Proteomes" id="UP000231791"/>
    </source>
</evidence>
<evidence type="ECO:0000313" key="1">
    <source>
        <dbReference type="EMBL" id="ATZ25934.1"/>
    </source>
</evidence>
<dbReference type="KEGG" id="slx:SLAV_20555"/>
<proteinExistence type="predicted"/>
<protein>
    <submittedName>
        <fullName evidence="1">Uncharacterized protein</fullName>
    </submittedName>
</protein>
<dbReference type="InterPro" id="IPR014743">
    <property type="entry name" value="Cl-channel_core"/>
</dbReference>
<gene>
    <name evidence="1" type="ORF">SLAV_20555</name>
</gene>
<dbReference type="AlphaFoldDB" id="A0A2K8PGS5"/>
<dbReference type="GeneID" id="49385145"/>
<sequence length="59" mass="5697">MVAAGLAAATAVVLRMPVSSAVLVTALLGNTAVTPLVIMAVVAAMITTELLPGGPRPAG</sequence>